<dbReference type="EMBL" id="JBEPMO010000001">
    <property type="protein sequence ID" value="MET3730718.1"/>
    <property type="molecule type" value="Genomic_DNA"/>
</dbReference>
<reference evidence="1 2" key="1">
    <citation type="submission" date="2024-06" db="EMBL/GenBank/DDBJ databases">
        <title>Genomic Encyclopedia of Type Strains, Phase IV (KMG-IV): sequencing the most valuable type-strain genomes for metagenomic binning, comparative biology and taxonomic classification.</title>
        <authorList>
            <person name="Goeker M."/>
        </authorList>
    </citation>
    <scope>NUCLEOTIDE SEQUENCE [LARGE SCALE GENOMIC DNA]</scope>
    <source>
        <strain evidence="1 2">DSM 29388</strain>
    </source>
</reference>
<sequence>MDKLSEIISILDKSDKIAFLKELKAKNKRHDAKNIDLFKMLETDDIKGIKKIYPNAKNRDAYHALRKRLSENLVEFLSNRIFEKNAEEMHESLRYLVVSRYFIQHQFFQLAHRFLKKAEKQALKLEQYSLLHEIYQTQLENDGFVKTEDFEEIQQKIQQNIQQIAFESQLKLAYHFVRIQINEMHLNKKIIDFEALIIESLEKFNLDLRQIMSYRSLSQILFIANEFAHIQQDFTRVEPFFKKALKFLESKQENKDLHLEEHLQIFYFLANYTFRTHQFESSLRYLTEMENSWKTKKQNLSSKFIGKWMLLTSLNNLFTGKAEKSIEQIDQLLKTQTKMAFEEIQDLKMTKILCMAFLRLPNLRKELHQLNHSDAFFEKKLGMLWTIRKKLLEILVYEQEEEIELALSRIKSFQRRYKNYLLEVKEARVLTFLKFIEEILLNPDKLTLKSFQNKIEHFIQSETQHDPFVQCFYVYLESKIRKETAYSLLLTTPIKKS</sequence>
<dbReference type="Proteomes" id="UP001549146">
    <property type="component" value="Unassembled WGS sequence"/>
</dbReference>
<dbReference type="RefSeq" id="WP_354506062.1">
    <property type="nucleotide sequence ID" value="NZ_JBEPMO010000001.1"/>
</dbReference>
<keyword evidence="2" id="KW-1185">Reference proteome</keyword>
<evidence type="ECO:0000313" key="2">
    <source>
        <dbReference type="Proteomes" id="UP001549146"/>
    </source>
</evidence>
<evidence type="ECO:0000313" key="1">
    <source>
        <dbReference type="EMBL" id="MET3730718.1"/>
    </source>
</evidence>
<gene>
    <name evidence="1" type="ORF">ABID46_000270</name>
</gene>
<organism evidence="1 2">
    <name type="scientific">Moheibacter stercoris</name>
    <dbReference type="NCBI Taxonomy" id="1628251"/>
    <lineage>
        <taxon>Bacteria</taxon>
        <taxon>Pseudomonadati</taxon>
        <taxon>Bacteroidota</taxon>
        <taxon>Flavobacteriia</taxon>
        <taxon>Flavobacteriales</taxon>
        <taxon>Weeksellaceae</taxon>
        <taxon>Moheibacter</taxon>
    </lineage>
</organism>
<protein>
    <submittedName>
        <fullName evidence="1">Uncharacterized protein</fullName>
    </submittedName>
</protein>
<proteinExistence type="predicted"/>
<comment type="caution">
    <text evidence="1">The sequence shown here is derived from an EMBL/GenBank/DDBJ whole genome shotgun (WGS) entry which is preliminary data.</text>
</comment>
<accession>A0ABV2LQ65</accession>
<name>A0ABV2LQ65_9FLAO</name>